<dbReference type="EMBL" id="JARKIE010000183">
    <property type="protein sequence ID" value="KAJ7670204.1"/>
    <property type="molecule type" value="Genomic_DNA"/>
</dbReference>
<feature type="non-terminal residue" evidence="1">
    <location>
        <position position="112"/>
    </location>
</feature>
<protein>
    <recommendedName>
        <fullName evidence="3">Reverse transcriptase</fullName>
    </recommendedName>
</protein>
<proteinExistence type="predicted"/>
<evidence type="ECO:0000313" key="1">
    <source>
        <dbReference type="EMBL" id="KAJ7670204.1"/>
    </source>
</evidence>
<feature type="non-terminal residue" evidence="1">
    <location>
        <position position="1"/>
    </location>
</feature>
<organism evidence="1 2">
    <name type="scientific">Mycena rosella</name>
    <name type="common">Pink bonnet</name>
    <name type="synonym">Agaricus rosellus</name>
    <dbReference type="NCBI Taxonomy" id="1033263"/>
    <lineage>
        <taxon>Eukaryota</taxon>
        <taxon>Fungi</taxon>
        <taxon>Dikarya</taxon>
        <taxon>Basidiomycota</taxon>
        <taxon>Agaricomycotina</taxon>
        <taxon>Agaricomycetes</taxon>
        <taxon>Agaricomycetidae</taxon>
        <taxon>Agaricales</taxon>
        <taxon>Marasmiineae</taxon>
        <taxon>Mycenaceae</taxon>
        <taxon>Mycena</taxon>
    </lineage>
</organism>
<name>A0AAD7G612_MYCRO</name>
<dbReference type="AlphaFoldDB" id="A0AAD7G612"/>
<keyword evidence="2" id="KW-1185">Reference proteome</keyword>
<gene>
    <name evidence="1" type="ORF">B0H17DRAFT_843384</name>
</gene>
<evidence type="ECO:0008006" key="3">
    <source>
        <dbReference type="Google" id="ProtNLM"/>
    </source>
</evidence>
<comment type="caution">
    <text evidence="1">The sequence shown here is derived from an EMBL/GenBank/DDBJ whole genome shotgun (WGS) entry which is preliminary data.</text>
</comment>
<accession>A0AAD7G612</accession>
<dbReference type="Proteomes" id="UP001221757">
    <property type="component" value="Unassembled WGS sequence"/>
</dbReference>
<reference evidence="1" key="1">
    <citation type="submission" date="2023-03" db="EMBL/GenBank/DDBJ databases">
        <title>Massive genome expansion in bonnet fungi (Mycena s.s.) driven by repeated elements and novel gene families across ecological guilds.</title>
        <authorList>
            <consortium name="Lawrence Berkeley National Laboratory"/>
            <person name="Harder C.B."/>
            <person name="Miyauchi S."/>
            <person name="Viragh M."/>
            <person name="Kuo A."/>
            <person name="Thoen E."/>
            <person name="Andreopoulos B."/>
            <person name="Lu D."/>
            <person name="Skrede I."/>
            <person name="Drula E."/>
            <person name="Henrissat B."/>
            <person name="Morin E."/>
            <person name="Kohler A."/>
            <person name="Barry K."/>
            <person name="LaButti K."/>
            <person name="Morin E."/>
            <person name="Salamov A."/>
            <person name="Lipzen A."/>
            <person name="Mereny Z."/>
            <person name="Hegedus B."/>
            <person name="Baldrian P."/>
            <person name="Stursova M."/>
            <person name="Weitz H."/>
            <person name="Taylor A."/>
            <person name="Grigoriev I.V."/>
            <person name="Nagy L.G."/>
            <person name="Martin F."/>
            <person name="Kauserud H."/>
        </authorList>
    </citation>
    <scope>NUCLEOTIDE SEQUENCE</scope>
    <source>
        <strain evidence="1">CBHHK067</strain>
    </source>
</reference>
<sequence>FQNATFDEVREAIFDASVNSAPGYTQISYKVIPWAWSNASAEIYTLIKRCLHSGYHPWEWRKAIAVALQKLRKPDYSNPRAYRLIQLLECLGKILEKVVARRLTFLVEQHNL</sequence>
<dbReference type="PANTHER" id="PTHR33481:SF1">
    <property type="entry name" value="ENDONUCLEASE_EXONUCLEASE_PHOSPHATASE DOMAIN-CONTAINING PROTEIN-RELATED"/>
    <property type="match status" value="1"/>
</dbReference>
<dbReference type="PANTHER" id="PTHR33481">
    <property type="entry name" value="REVERSE TRANSCRIPTASE"/>
    <property type="match status" value="1"/>
</dbReference>
<evidence type="ECO:0000313" key="2">
    <source>
        <dbReference type="Proteomes" id="UP001221757"/>
    </source>
</evidence>